<reference evidence="3 4" key="1">
    <citation type="submission" date="2021-02" db="EMBL/GenBank/DDBJ databases">
        <title>Streptomyces spirodelae sp. nov., isolated from duckweed.</title>
        <authorList>
            <person name="Saimee Y."/>
            <person name="Duangmal K."/>
        </authorList>
    </citation>
    <scope>NUCLEOTIDE SEQUENCE [LARGE SCALE GENOMIC DNA]</scope>
    <source>
        <strain evidence="3 4">DW4-2</strain>
    </source>
</reference>
<evidence type="ECO:0000256" key="2">
    <source>
        <dbReference type="SAM" id="SignalP"/>
    </source>
</evidence>
<gene>
    <name evidence="3" type="ORF">JW592_25525</name>
</gene>
<dbReference type="PROSITE" id="PS51257">
    <property type="entry name" value="PROKAR_LIPOPROTEIN"/>
    <property type="match status" value="1"/>
</dbReference>
<comment type="caution">
    <text evidence="3">The sequence shown here is derived from an EMBL/GenBank/DDBJ whole genome shotgun (WGS) entry which is preliminary data.</text>
</comment>
<feature type="compositionally biased region" description="Low complexity" evidence="1">
    <location>
        <begin position="40"/>
        <end position="49"/>
    </location>
</feature>
<feature type="compositionally biased region" description="Gly residues" evidence="1">
    <location>
        <begin position="112"/>
        <end position="144"/>
    </location>
</feature>
<evidence type="ECO:0000313" key="3">
    <source>
        <dbReference type="EMBL" id="MBO8188806.1"/>
    </source>
</evidence>
<feature type="compositionally biased region" description="Gly residues" evidence="1">
    <location>
        <begin position="74"/>
        <end position="91"/>
    </location>
</feature>
<feature type="compositionally biased region" description="Gly residues" evidence="1">
    <location>
        <begin position="172"/>
        <end position="185"/>
    </location>
</feature>
<feature type="chain" id="PRO_5046581596" description="Secreted protein" evidence="2">
    <location>
        <begin position="31"/>
        <end position="297"/>
    </location>
</feature>
<evidence type="ECO:0000313" key="4">
    <source>
        <dbReference type="Proteomes" id="UP001518976"/>
    </source>
</evidence>
<keyword evidence="2" id="KW-0732">Signal</keyword>
<keyword evidence="4" id="KW-1185">Reference proteome</keyword>
<evidence type="ECO:0008006" key="5">
    <source>
        <dbReference type="Google" id="ProtNLM"/>
    </source>
</evidence>
<name>A0ABS3X0E2_9ACTN</name>
<accession>A0ABS3X0E2</accession>
<proteinExistence type="predicted"/>
<dbReference type="EMBL" id="JAFFZN010000027">
    <property type="protein sequence ID" value="MBO8188806.1"/>
    <property type="molecule type" value="Genomic_DNA"/>
</dbReference>
<evidence type="ECO:0000256" key="1">
    <source>
        <dbReference type="SAM" id="MobiDB-lite"/>
    </source>
</evidence>
<organism evidence="3 4">
    <name type="scientific">Streptomyces spirodelae</name>
    <dbReference type="NCBI Taxonomy" id="2812904"/>
    <lineage>
        <taxon>Bacteria</taxon>
        <taxon>Bacillati</taxon>
        <taxon>Actinomycetota</taxon>
        <taxon>Actinomycetes</taxon>
        <taxon>Kitasatosporales</taxon>
        <taxon>Streptomycetaceae</taxon>
        <taxon>Streptomyces</taxon>
    </lineage>
</organism>
<feature type="region of interest" description="Disordered" evidence="1">
    <location>
        <begin position="36"/>
        <end position="209"/>
    </location>
</feature>
<sequence length="297" mass="28436">MRSQGSTTRSRRGSRIAASAALVCLGAPLAAGCGGGGDDGYVAVGAADPSGRSGDGTGPVKPDDKVRMVPLPGDGDGTSKGDGSGNGGGDGGKPDGPTHGGNGEDDGDASRGAGGSAAAGTAGGPAGASGSAPLGGSGATGGSDGSADSGGSHGHSSTGGASGASGASPGSGTPGGGQQSGGGSSGPDAPSPPSGPAVLKASAPRRAEADDRWCEKVTVRFTNSGGRTVTGGKVTFRTHIIGALGIDWATRESTRALPVPIRAGEKKEKTWTVCVDAWRVPLGMHIETREVRLTGWK</sequence>
<dbReference type="RefSeq" id="WP_209267577.1">
    <property type="nucleotide sequence ID" value="NZ_JAFFZN010000027.1"/>
</dbReference>
<protein>
    <recommendedName>
        <fullName evidence="5">Secreted protein</fullName>
    </recommendedName>
</protein>
<feature type="signal peptide" evidence="2">
    <location>
        <begin position="1"/>
        <end position="30"/>
    </location>
</feature>
<feature type="compositionally biased region" description="Low complexity" evidence="1">
    <location>
        <begin position="145"/>
        <end position="171"/>
    </location>
</feature>
<dbReference type="Proteomes" id="UP001518976">
    <property type="component" value="Unassembled WGS sequence"/>
</dbReference>